<accession>A0AAD7UN24</accession>
<dbReference type="Gene3D" id="2.40.50.1070">
    <property type="match status" value="1"/>
</dbReference>
<keyword evidence="2 5" id="KW-0808">Transferase</keyword>
<name>A0AAD7UN24_9STRA</name>
<dbReference type="SUPFAM" id="SSF53335">
    <property type="entry name" value="S-adenosyl-L-methionine-dependent methyltransferases"/>
    <property type="match status" value="1"/>
</dbReference>
<dbReference type="InterPro" id="IPR010280">
    <property type="entry name" value="U5_MeTrfase_fam"/>
</dbReference>
<evidence type="ECO:0000256" key="2">
    <source>
        <dbReference type="ARBA" id="ARBA00022679"/>
    </source>
</evidence>
<sequence>MGRYGGGVLASSFSARRTSTTTTTTTTVSSNKIDVVLEAFSSGFEAEVMLAEEETQYRQRCRFSVGGSGAELHYRVGERRVDSFELASPRINAAMPRILRTFENLSLGLRAVHFHAPRSLDFPILVSLVYASPFDEAAWLDAARTLLPEIHCVGRSKGLTLACDRSSTLEKLFVDDRTFVLEFPEGSFCHPNARANERSLEWLCARLRDIGECDLLELYCGAANHTVTLAALCRTVVAVEVDATLVAAARRNLDRNGVTNATVLASDASKYCARLGAKIKNLFDALLVDPPRRGLDPKTRRILRHYDNVLYVSCNPAALQTDLDFLAETHQIRSFAVLDAFPRTPHLECLVHFERKDPAAS</sequence>
<dbReference type="CDD" id="cd02440">
    <property type="entry name" value="AdoMet_MTases"/>
    <property type="match status" value="1"/>
</dbReference>
<evidence type="ECO:0000256" key="1">
    <source>
        <dbReference type="ARBA" id="ARBA00022603"/>
    </source>
</evidence>
<dbReference type="Gene3D" id="3.40.50.150">
    <property type="entry name" value="Vaccinia Virus protein VP39"/>
    <property type="match status" value="1"/>
</dbReference>
<dbReference type="GO" id="GO:0019843">
    <property type="term" value="F:rRNA binding"/>
    <property type="evidence" value="ECO:0007669"/>
    <property type="project" value="TreeGrafter"/>
</dbReference>
<gene>
    <name evidence="6" type="ORF">CTAYLR_003740</name>
</gene>
<reference evidence="6" key="1">
    <citation type="submission" date="2023-01" db="EMBL/GenBank/DDBJ databases">
        <title>Metagenome sequencing of chrysophaentin producing Chrysophaeum taylorii.</title>
        <authorList>
            <person name="Davison J."/>
            <person name="Bewley C."/>
        </authorList>
    </citation>
    <scope>NUCLEOTIDE SEQUENCE</scope>
    <source>
        <strain evidence="6">NIES-1699</strain>
    </source>
</reference>
<keyword evidence="1 5" id="KW-0489">Methyltransferase</keyword>
<keyword evidence="7" id="KW-1185">Reference proteome</keyword>
<evidence type="ECO:0000256" key="3">
    <source>
        <dbReference type="ARBA" id="ARBA00022691"/>
    </source>
</evidence>
<dbReference type="EMBL" id="JAQMWT010000047">
    <property type="protein sequence ID" value="KAJ8612557.1"/>
    <property type="molecule type" value="Genomic_DNA"/>
</dbReference>
<comment type="caution">
    <text evidence="6">The sequence shown here is derived from an EMBL/GenBank/DDBJ whole genome shotgun (WGS) entry which is preliminary data.</text>
</comment>
<dbReference type="Pfam" id="PF05958">
    <property type="entry name" value="tRNA_U5-meth_tr"/>
    <property type="match status" value="1"/>
</dbReference>
<dbReference type="GO" id="GO:0030697">
    <property type="term" value="F:tRNA (uracil(54)-C5)-methyltransferase activity, S-adenosyl methionine-dependent"/>
    <property type="evidence" value="ECO:0007669"/>
    <property type="project" value="InterPro"/>
</dbReference>
<evidence type="ECO:0008006" key="8">
    <source>
        <dbReference type="Google" id="ProtNLM"/>
    </source>
</evidence>
<comment type="caution">
    <text evidence="5">Lacks conserved residue(s) required for the propagation of feature annotation.</text>
</comment>
<dbReference type="Proteomes" id="UP001230188">
    <property type="component" value="Unassembled WGS sequence"/>
</dbReference>
<feature type="binding site" evidence="5">
    <location>
        <position position="289"/>
    </location>
    <ligand>
        <name>S-adenosyl-L-methionine</name>
        <dbReference type="ChEBI" id="CHEBI:59789"/>
    </ligand>
</feature>
<dbReference type="InterPro" id="IPR011869">
    <property type="entry name" value="TrmA_MeTrfase"/>
</dbReference>
<feature type="binding site" evidence="5">
    <location>
        <position position="219"/>
    </location>
    <ligand>
        <name>S-adenosyl-L-methionine</name>
        <dbReference type="ChEBI" id="CHEBI:59789"/>
    </ligand>
</feature>
<evidence type="ECO:0000256" key="5">
    <source>
        <dbReference type="PROSITE-ProRule" id="PRU01024"/>
    </source>
</evidence>
<organism evidence="6 7">
    <name type="scientific">Chrysophaeum taylorii</name>
    <dbReference type="NCBI Taxonomy" id="2483200"/>
    <lineage>
        <taxon>Eukaryota</taxon>
        <taxon>Sar</taxon>
        <taxon>Stramenopiles</taxon>
        <taxon>Ochrophyta</taxon>
        <taxon>Pelagophyceae</taxon>
        <taxon>Pelagomonadales</taxon>
        <taxon>Pelagomonadaceae</taxon>
        <taxon>Chrysophaeum</taxon>
    </lineage>
</organism>
<protein>
    <recommendedName>
        <fullName evidence="8">tRNA (Uracil-5-)-methyltransferase</fullName>
    </recommendedName>
</protein>
<keyword evidence="4" id="KW-0819">tRNA processing</keyword>
<dbReference type="PANTHER" id="PTHR47790">
    <property type="entry name" value="TRNA/TMRNA (URACIL-C(5))-METHYLTRANSFERASE"/>
    <property type="match status" value="1"/>
</dbReference>
<dbReference type="GO" id="GO:0000049">
    <property type="term" value="F:tRNA binding"/>
    <property type="evidence" value="ECO:0007669"/>
    <property type="project" value="TreeGrafter"/>
</dbReference>
<feature type="binding site" evidence="5">
    <location>
        <position position="240"/>
    </location>
    <ligand>
        <name>S-adenosyl-L-methionine</name>
        <dbReference type="ChEBI" id="CHEBI:59789"/>
    </ligand>
</feature>
<dbReference type="GO" id="GO:0005829">
    <property type="term" value="C:cytosol"/>
    <property type="evidence" value="ECO:0007669"/>
    <property type="project" value="TreeGrafter"/>
</dbReference>
<evidence type="ECO:0000313" key="6">
    <source>
        <dbReference type="EMBL" id="KAJ8612557.1"/>
    </source>
</evidence>
<dbReference type="PANTHER" id="PTHR47790:SF2">
    <property type="entry name" value="TRNA_TMRNA (URACIL-C(5))-METHYLTRANSFERASE"/>
    <property type="match status" value="1"/>
</dbReference>
<evidence type="ECO:0000313" key="7">
    <source>
        <dbReference type="Proteomes" id="UP001230188"/>
    </source>
</evidence>
<dbReference type="GO" id="GO:0008033">
    <property type="term" value="P:tRNA processing"/>
    <property type="evidence" value="ECO:0007669"/>
    <property type="project" value="UniProtKB-KW"/>
</dbReference>
<dbReference type="PROSITE" id="PS51687">
    <property type="entry name" value="SAM_MT_RNA_M5U"/>
    <property type="match status" value="1"/>
</dbReference>
<comment type="similarity">
    <text evidence="5">Belongs to the class I-like SAM-binding methyltransferase superfamily. RNA M5U methyltransferase family.</text>
</comment>
<dbReference type="GO" id="GO:0032259">
    <property type="term" value="P:methylation"/>
    <property type="evidence" value="ECO:0007669"/>
    <property type="project" value="UniProtKB-KW"/>
</dbReference>
<proteinExistence type="inferred from homology"/>
<keyword evidence="3 5" id="KW-0949">S-adenosyl-L-methionine</keyword>
<dbReference type="InterPro" id="IPR029063">
    <property type="entry name" value="SAM-dependent_MTases_sf"/>
</dbReference>
<evidence type="ECO:0000256" key="4">
    <source>
        <dbReference type="ARBA" id="ARBA00022694"/>
    </source>
</evidence>
<feature type="active site" description="Nucleophile" evidence="5">
    <location>
        <position position="314"/>
    </location>
</feature>
<dbReference type="AlphaFoldDB" id="A0AAD7UN24"/>